<dbReference type="GO" id="GO:0016020">
    <property type="term" value="C:membrane"/>
    <property type="evidence" value="ECO:0007669"/>
    <property type="project" value="UniProtKB-SubCell"/>
</dbReference>
<organism evidence="5 6">
    <name type="scientific">Sarcoptes scabiei</name>
    <name type="common">Itch mite</name>
    <name type="synonym">Acarus scabiei</name>
    <dbReference type="NCBI Taxonomy" id="52283"/>
    <lineage>
        <taxon>Eukaryota</taxon>
        <taxon>Metazoa</taxon>
        <taxon>Ecdysozoa</taxon>
        <taxon>Arthropoda</taxon>
        <taxon>Chelicerata</taxon>
        <taxon>Arachnida</taxon>
        <taxon>Acari</taxon>
        <taxon>Acariformes</taxon>
        <taxon>Sarcoptiformes</taxon>
        <taxon>Astigmata</taxon>
        <taxon>Psoroptidia</taxon>
        <taxon>Sarcoptoidea</taxon>
        <taxon>Sarcoptidae</taxon>
        <taxon>Sarcoptinae</taxon>
        <taxon>Sarcoptes</taxon>
    </lineage>
</organism>
<dbReference type="OrthoDB" id="6420551at2759"/>
<dbReference type="EMBL" id="JXLN01001193">
    <property type="protein sequence ID" value="KPM02208.1"/>
    <property type="molecule type" value="Genomic_DNA"/>
</dbReference>
<dbReference type="Proteomes" id="UP000616769">
    <property type="component" value="Unassembled WGS sequence"/>
</dbReference>
<keyword evidence="2" id="KW-0812">Transmembrane</keyword>
<evidence type="ECO:0000256" key="3">
    <source>
        <dbReference type="ARBA" id="ARBA00022989"/>
    </source>
</evidence>
<gene>
    <name evidence="5" type="ORF">QR98_0006170</name>
</gene>
<dbReference type="PANTHER" id="PTHR24064">
    <property type="entry name" value="SOLUTE CARRIER FAMILY 22 MEMBER"/>
    <property type="match status" value="1"/>
</dbReference>
<dbReference type="AlphaFoldDB" id="A0A131ZTX5"/>
<sequence length="418" mass="48487">MTISPLDFVLLQLGTPGYYLGFLGFLICCLQLPIIFVEYAFKFYIYEPPHRCRLSSNEIESTHLKDGSNQFPTQNRFRTLTTWKDLNVHKNEWYPLVQIENRYHSNRFRSNIEQILSYNNSVKTSQIFDQCQIYIDPVHHWKGKQSCPQGWEYWTLLTILIAFSAIFGAYFFGLLSDKFGRSRTLNLAIYLLVASALSGLQISAYITLLELFPTPYQLKANFSWFTFRSLVMILSAILISTINDWRYLQLSIAVPSFAFITYLFVLPESPLWQTVVKRNQSQACKTLINFSKFSGRTIPLNQLNQHIQNLLISSAEFNQNLSNLYETPINGVMNQSQPIELSIASSIPRKSPSFLRPGPILRWYLLTNFYLIFVSTIISSELFDKFVLNLDQNIHIDSIYNCLIDLAFTIIAYHISLW</sequence>
<dbReference type="GO" id="GO:0022857">
    <property type="term" value="F:transmembrane transporter activity"/>
    <property type="evidence" value="ECO:0007669"/>
    <property type="project" value="InterPro"/>
</dbReference>
<keyword evidence="4" id="KW-0472">Membrane</keyword>
<evidence type="ECO:0000256" key="1">
    <source>
        <dbReference type="ARBA" id="ARBA00004141"/>
    </source>
</evidence>
<evidence type="ECO:0000256" key="4">
    <source>
        <dbReference type="ARBA" id="ARBA00023136"/>
    </source>
</evidence>
<accession>A0A131ZTX5</accession>
<evidence type="ECO:0000313" key="5">
    <source>
        <dbReference type="EMBL" id="KPM02208.1"/>
    </source>
</evidence>
<evidence type="ECO:0000313" key="6">
    <source>
        <dbReference type="Proteomes" id="UP000616769"/>
    </source>
</evidence>
<dbReference type="VEuPathDB" id="VectorBase:SSCA002004"/>
<comment type="caution">
    <text evidence="5">The sequence shown here is derived from an EMBL/GenBank/DDBJ whole genome shotgun (WGS) entry which is preliminary data.</text>
</comment>
<dbReference type="InterPro" id="IPR036259">
    <property type="entry name" value="MFS_trans_sf"/>
</dbReference>
<evidence type="ECO:0000256" key="2">
    <source>
        <dbReference type="ARBA" id="ARBA00022692"/>
    </source>
</evidence>
<proteinExistence type="predicted"/>
<name>A0A131ZTX5_SARSC</name>
<dbReference type="Gene3D" id="1.20.1250.20">
    <property type="entry name" value="MFS general substrate transporter like domains"/>
    <property type="match status" value="1"/>
</dbReference>
<dbReference type="Pfam" id="PF00083">
    <property type="entry name" value="Sugar_tr"/>
    <property type="match status" value="1"/>
</dbReference>
<comment type="subcellular location">
    <subcellularLocation>
        <location evidence="1">Membrane</location>
        <topology evidence="1">Multi-pass membrane protein</topology>
    </subcellularLocation>
</comment>
<dbReference type="SUPFAM" id="SSF103473">
    <property type="entry name" value="MFS general substrate transporter"/>
    <property type="match status" value="1"/>
</dbReference>
<keyword evidence="3" id="KW-1133">Transmembrane helix</keyword>
<dbReference type="InterPro" id="IPR005828">
    <property type="entry name" value="MFS_sugar_transport-like"/>
</dbReference>
<protein>
    <submittedName>
        <fullName evidence="5">Organic anion transporter-like protein 1</fullName>
    </submittedName>
</protein>
<reference evidence="5 6" key="1">
    <citation type="journal article" date="2015" name="Parasit. Vectors">
        <title>Draft genome of the scabies mite.</title>
        <authorList>
            <person name="Rider S.D.Jr."/>
            <person name="Morgan M.S."/>
            <person name="Arlian L.G."/>
        </authorList>
    </citation>
    <scope>NUCLEOTIDE SEQUENCE [LARGE SCALE GENOMIC DNA]</scope>
    <source>
        <strain evidence="5">Arlian Lab</strain>
    </source>
</reference>